<dbReference type="GO" id="GO:0042597">
    <property type="term" value="C:periplasmic space"/>
    <property type="evidence" value="ECO:0007669"/>
    <property type="project" value="UniProtKB-SubCell"/>
</dbReference>
<dbReference type="NCBIfam" id="TIGR03170">
    <property type="entry name" value="flgA_cterm"/>
    <property type="match status" value="1"/>
</dbReference>
<dbReference type="PANTHER" id="PTHR36307:SF1">
    <property type="entry name" value="FLAGELLA BASAL BODY P-RING FORMATION PROTEIN FLGA"/>
    <property type="match status" value="1"/>
</dbReference>
<keyword evidence="6" id="KW-0969">Cilium</keyword>
<dbReference type="Proteomes" id="UP000037178">
    <property type="component" value="Unassembled WGS sequence"/>
</dbReference>
<name>A0A0J9H0E5_9RHOB</name>
<keyword evidence="4" id="KW-1005">Bacterial flagellum biogenesis</keyword>
<evidence type="ECO:0000313" key="7">
    <source>
        <dbReference type="Proteomes" id="UP000037178"/>
    </source>
</evidence>
<organism evidence="6 7">
    <name type="scientific">Candidatus Rhodobacter oscarellae</name>
    <dbReference type="NCBI Taxonomy" id="1675527"/>
    <lineage>
        <taxon>Bacteria</taxon>
        <taxon>Pseudomonadati</taxon>
        <taxon>Pseudomonadota</taxon>
        <taxon>Alphaproteobacteria</taxon>
        <taxon>Rhodobacterales</taxon>
        <taxon>Rhodobacter group</taxon>
        <taxon>Rhodobacter</taxon>
    </lineage>
</organism>
<dbReference type="Gene3D" id="3.90.1210.10">
    <property type="entry name" value="Antifreeze-like/N-acetylneuraminic acid synthase C-terminal domain"/>
    <property type="match status" value="1"/>
</dbReference>
<evidence type="ECO:0000313" key="6">
    <source>
        <dbReference type="EMBL" id="KMW59208.1"/>
    </source>
</evidence>
<sequence length="145" mass="15353">MLRLSCLFALLASSVAAETLVATRTVRAQTLLGPEDVKVIERTIPGMLSHLDEAVGLEARVSLYAGRPIKPEDVGPPAIIERNQIVTLIYRRGGLTIAADARSMARAGVGDSLRVMNLASRSTVTGIVRQDGAVTVGGPDLSLYN</sequence>
<dbReference type="PATRIC" id="fig|1675527.3.peg.4389"/>
<dbReference type="SMART" id="SM00858">
    <property type="entry name" value="SAF"/>
    <property type="match status" value="1"/>
</dbReference>
<dbReference type="Pfam" id="PF13144">
    <property type="entry name" value="ChapFlgA"/>
    <property type="match status" value="1"/>
</dbReference>
<dbReference type="STRING" id="1675527.AIOL_004189"/>
<dbReference type="InterPro" id="IPR013974">
    <property type="entry name" value="SAF"/>
</dbReference>
<comment type="function">
    <text evidence="4">Involved in the assembly process of the P-ring formation. It may associate with FlgF on the rod constituting a structure essential for the P-ring assembly or may act as a modulator protein for the P-ring assembly.</text>
</comment>
<dbReference type="CDD" id="cd11614">
    <property type="entry name" value="SAF_CpaB_FlgA_like"/>
    <property type="match status" value="1"/>
</dbReference>
<proteinExistence type="inferred from homology"/>
<accession>A0A0J9H0E5</accession>
<feature type="domain" description="SAF" evidence="5">
    <location>
        <begin position="17"/>
        <end position="75"/>
    </location>
</feature>
<dbReference type="EMBL" id="LFTY01000002">
    <property type="protein sequence ID" value="KMW59208.1"/>
    <property type="molecule type" value="Genomic_DNA"/>
</dbReference>
<dbReference type="AlphaFoldDB" id="A0A0J9H0E5"/>
<evidence type="ECO:0000256" key="2">
    <source>
        <dbReference type="ARBA" id="ARBA00022729"/>
    </source>
</evidence>
<comment type="similarity">
    <text evidence="4">Belongs to the FlgA family.</text>
</comment>
<keyword evidence="6" id="KW-0282">Flagellum</keyword>
<protein>
    <recommendedName>
        <fullName evidence="4">Flagella basal body P-ring formation protein FlgA</fullName>
    </recommendedName>
</protein>
<dbReference type="InterPro" id="IPR017585">
    <property type="entry name" value="SAF_FlgA"/>
</dbReference>
<dbReference type="OrthoDB" id="7619725at2"/>
<feature type="chain" id="PRO_5005120500" description="Flagella basal body P-ring formation protein FlgA" evidence="4">
    <location>
        <begin position="18"/>
        <end position="145"/>
    </location>
</feature>
<evidence type="ECO:0000256" key="3">
    <source>
        <dbReference type="ARBA" id="ARBA00022764"/>
    </source>
</evidence>
<dbReference type="GO" id="GO:0044780">
    <property type="term" value="P:bacterial-type flagellum assembly"/>
    <property type="evidence" value="ECO:0007669"/>
    <property type="project" value="InterPro"/>
</dbReference>
<dbReference type="PANTHER" id="PTHR36307">
    <property type="entry name" value="FLAGELLA BASAL BODY P-RING FORMATION PROTEIN FLGA"/>
    <property type="match status" value="1"/>
</dbReference>
<reference evidence="6 7" key="1">
    <citation type="submission" date="2015-06" db="EMBL/GenBank/DDBJ databases">
        <title>Draft genome sequence of an Alphaproteobacteria species associated to the Mediterranean sponge Oscarella lobularis.</title>
        <authorList>
            <person name="Jourda C."/>
            <person name="Santini S."/>
            <person name="Claverie J.-M."/>
        </authorList>
    </citation>
    <scope>NUCLEOTIDE SEQUENCE [LARGE SCALE GENOMIC DNA]</scope>
    <source>
        <strain evidence="6">IGS</strain>
    </source>
</reference>
<comment type="caution">
    <text evidence="6">The sequence shown here is derived from an EMBL/GenBank/DDBJ whole genome shotgun (WGS) entry which is preliminary data.</text>
</comment>
<dbReference type="Gene3D" id="2.30.30.760">
    <property type="match status" value="1"/>
</dbReference>
<evidence type="ECO:0000256" key="4">
    <source>
        <dbReference type="RuleBase" id="RU362063"/>
    </source>
</evidence>
<keyword evidence="7" id="KW-1185">Reference proteome</keyword>
<evidence type="ECO:0000256" key="1">
    <source>
        <dbReference type="ARBA" id="ARBA00004418"/>
    </source>
</evidence>
<gene>
    <name evidence="6" type="ORF">AIOL_004189</name>
</gene>
<comment type="subcellular location">
    <subcellularLocation>
        <location evidence="1 4">Periplasm</location>
    </subcellularLocation>
</comment>
<evidence type="ECO:0000259" key="5">
    <source>
        <dbReference type="SMART" id="SM00858"/>
    </source>
</evidence>
<dbReference type="InterPro" id="IPR039246">
    <property type="entry name" value="Flagellar_FlgA"/>
</dbReference>
<feature type="signal peptide" evidence="4">
    <location>
        <begin position="1"/>
        <end position="17"/>
    </location>
</feature>
<keyword evidence="6" id="KW-0966">Cell projection</keyword>
<keyword evidence="2 4" id="KW-0732">Signal</keyword>
<keyword evidence="3 4" id="KW-0574">Periplasm</keyword>